<dbReference type="PANTHER" id="PTHR11733">
    <property type="entry name" value="ZINC METALLOPROTEASE FAMILY M13 NEPRILYSIN-RELATED"/>
    <property type="match status" value="1"/>
</dbReference>
<sequence>CTRSRNEIRDVSQLYNRYTVKELTELAPQINWLKFFNGLLPRPISENQSIIVQTPDYIFQLDKLLPDTDKRVVANYMMWRVTFSIIDFLSKDWRDLEQAYTTAITGKPQESPRWAECLYTVKDNLGIAFSSYYVRHNFNDESKES</sequence>
<reference evidence="3 4" key="1">
    <citation type="journal article" date="2022" name="Nat. Ecol. Evol.">
        <title>A masculinizing supergene underlies an exaggerated male reproductive morph in a spider.</title>
        <authorList>
            <person name="Hendrickx F."/>
            <person name="De Corte Z."/>
            <person name="Sonet G."/>
            <person name="Van Belleghem S.M."/>
            <person name="Kostlbacher S."/>
            <person name="Vangestel C."/>
        </authorList>
    </citation>
    <scope>NUCLEOTIDE SEQUENCE [LARGE SCALE GENOMIC DNA]</scope>
    <source>
        <strain evidence="3">W744_W776</strain>
    </source>
</reference>
<dbReference type="GO" id="GO:0016485">
    <property type="term" value="P:protein processing"/>
    <property type="evidence" value="ECO:0007669"/>
    <property type="project" value="TreeGrafter"/>
</dbReference>
<protein>
    <recommendedName>
        <fullName evidence="2">Peptidase M13 N-terminal domain-containing protein</fullName>
    </recommendedName>
</protein>
<evidence type="ECO:0000313" key="3">
    <source>
        <dbReference type="EMBL" id="KAG8164570.1"/>
    </source>
</evidence>
<dbReference type="GO" id="GO:0004222">
    <property type="term" value="F:metalloendopeptidase activity"/>
    <property type="evidence" value="ECO:0007669"/>
    <property type="project" value="InterPro"/>
</dbReference>
<dbReference type="EMBL" id="JAFNEN010005670">
    <property type="protein sequence ID" value="KAG8164570.1"/>
    <property type="molecule type" value="Genomic_DNA"/>
</dbReference>
<comment type="similarity">
    <text evidence="1">Belongs to the peptidase M13 family.</text>
</comment>
<evidence type="ECO:0000256" key="1">
    <source>
        <dbReference type="ARBA" id="ARBA00007357"/>
    </source>
</evidence>
<dbReference type="PANTHER" id="PTHR11733:SF167">
    <property type="entry name" value="FI17812P1-RELATED"/>
    <property type="match status" value="1"/>
</dbReference>
<dbReference type="PROSITE" id="PS51885">
    <property type="entry name" value="NEPRILYSIN"/>
    <property type="match status" value="1"/>
</dbReference>
<organism evidence="3 4">
    <name type="scientific">Oedothorax gibbosus</name>
    <dbReference type="NCBI Taxonomy" id="931172"/>
    <lineage>
        <taxon>Eukaryota</taxon>
        <taxon>Metazoa</taxon>
        <taxon>Ecdysozoa</taxon>
        <taxon>Arthropoda</taxon>
        <taxon>Chelicerata</taxon>
        <taxon>Arachnida</taxon>
        <taxon>Araneae</taxon>
        <taxon>Araneomorphae</taxon>
        <taxon>Entelegynae</taxon>
        <taxon>Araneoidea</taxon>
        <taxon>Linyphiidae</taxon>
        <taxon>Erigoninae</taxon>
        <taxon>Oedothorax</taxon>
    </lineage>
</organism>
<dbReference type="Gene3D" id="1.10.1380.10">
    <property type="entry name" value="Neutral endopeptidase , domain2"/>
    <property type="match status" value="1"/>
</dbReference>
<dbReference type="InterPro" id="IPR042089">
    <property type="entry name" value="Peptidase_M13_dom_2"/>
</dbReference>
<gene>
    <name evidence="3" type="ORF">JTE90_003069</name>
</gene>
<dbReference type="Proteomes" id="UP000827092">
    <property type="component" value="Unassembled WGS sequence"/>
</dbReference>
<dbReference type="InterPro" id="IPR000718">
    <property type="entry name" value="Peptidase_M13"/>
</dbReference>
<dbReference type="InterPro" id="IPR008753">
    <property type="entry name" value="Peptidase_M13_N"/>
</dbReference>
<dbReference type="GO" id="GO:0005886">
    <property type="term" value="C:plasma membrane"/>
    <property type="evidence" value="ECO:0007669"/>
    <property type="project" value="TreeGrafter"/>
</dbReference>
<dbReference type="AlphaFoldDB" id="A0AAV6TEP8"/>
<evidence type="ECO:0000259" key="2">
    <source>
        <dbReference type="Pfam" id="PF05649"/>
    </source>
</evidence>
<keyword evidence="4" id="KW-1185">Reference proteome</keyword>
<comment type="caution">
    <text evidence="3">The sequence shown here is derived from an EMBL/GenBank/DDBJ whole genome shotgun (WGS) entry which is preliminary data.</text>
</comment>
<accession>A0AAV6TEP8</accession>
<feature type="domain" description="Peptidase M13 N-terminal" evidence="2">
    <location>
        <begin position="3"/>
        <end position="144"/>
    </location>
</feature>
<proteinExistence type="inferred from homology"/>
<feature type="non-terminal residue" evidence="3">
    <location>
        <position position="145"/>
    </location>
</feature>
<evidence type="ECO:0000313" key="4">
    <source>
        <dbReference type="Proteomes" id="UP000827092"/>
    </source>
</evidence>
<name>A0AAV6TEP8_9ARAC</name>
<feature type="non-terminal residue" evidence="3">
    <location>
        <position position="1"/>
    </location>
</feature>
<dbReference type="Pfam" id="PF05649">
    <property type="entry name" value="Peptidase_M13_N"/>
    <property type="match status" value="1"/>
</dbReference>
<dbReference type="SUPFAM" id="SSF55486">
    <property type="entry name" value="Metalloproteases ('zincins'), catalytic domain"/>
    <property type="match status" value="1"/>
</dbReference>